<gene>
    <name evidence="1" type="ORF">J1N35_043615</name>
</gene>
<keyword evidence="2" id="KW-1185">Reference proteome</keyword>
<comment type="caution">
    <text evidence="1">The sequence shown here is derived from an EMBL/GenBank/DDBJ whole genome shotgun (WGS) entry which is preliminary data.</text>
</comment>
<evidence type="ECO:0000313" key="2">
    <source>
        <dbReference type="Proteomes" id="UP000828251"/>
    </source>
</evidence>
<dbReference type="AlphaFoldDB" id="A0A9D3U7R1"/>
<protein>
    <submittedName>
        <fullName evidence="1">Uncharacterized protein</fullName>
    </submittedName>
</protein>
<dbReference type="Proteomes" id="UP000828251">
    <property type="component" value="Unassembled WGS sequence"/>
</dbReference>
<name>A0A9D3U7R1_9ROSI</name>
<sequence>MVRWASYNSYVGQSGETLEELSASPGRVTVHESEVNVVLPASGSDNPEVGTKVLTQVVREVLEKVFEASLGRNKELVQGKRVDYWKKRGYSPSRLELQSVKCVKMQWGDGKGAGSETLPFHYQIFDLILKISTYWWPHGYAPHTSGPHGREELGIRVFGTNLVPHGHVADLGILVNFHTGMYSGHTAVSRGHTGV</sequence>
<accession>A0A9D3U7R1</accession>
<reference evidence="1 2" key="1">
    <citation type="journal article" date="2021" name="Plant Biotechnol. J.">
        <title>Multi-omics assisted identification of the key and species-specific regulatory components of drought-tolerant mechanisms in Gossypium stocksii.</title>
        <authorList>
            <person name="Yu D."/>
            <person name="Ke L."/>
            <person name="Zhang D."/>
            <person name="Wu Y."/>
            <person name="Sun Y."/>
            <person name="Mei J."/>
            <person name="Sun J."/>
            <person name="Sun Y."/>
        </authorList>
    </citation>
    <scope>NUCLEOTIDE SEQUENCE [LARGE SCALE GENOMIC DNA]</scope>
    <source>
        <strain evidence="2">cv. E1</strain>
        <tissue evidence="1">Leaf</tissue>
    </source>
</reference>
<dbReference type="EMBL" id="JAIQCV010000013">
    <property type="protein sequence ID" value="KAH1031441.1"/>
    <property type="molecule type" value="Genomic_DNA"/>
</dbReference>
<organism evidence="1 2">
    <name type="scientific">Gossypium stocksii</name>
    <dbReference type="NCBI Taxonomy" id="47602"/>
    <lineage>
        <taxon>Eukaryota</taxon>
        <taxon>Viridiplantae</taxon>
        <taxon>Streptophyta</taxon>
        <taxon>Embryophyta</taxon>
        <taxon>Tracheophyta</taxon>
        <taxon>Spermatophyta</taxon>
        <taxon>Magnoliopsida</taxon>
        <taxon>eudicotyledons</taxon>
        <taxon>Gunneridae</taxon>
        <taxon>Pentapetalae</taxon>
        <taxon>rosids</taxon>
        <taxon>malvids</taxon>
        <taxon>Malvales</taxon>
        <taxon>Malvaceae</taxon>
        <taxon>Malvoideae</taxon>
        <taxon>Gossypium</taxon>
    </lineage>
</organism>
<evidence type="ECO:0000313" key="1">
    <source>
        <dbReference type="EMBL" id="KAH1031441.1"/>
    </source>
</evidence>
<proteinExistence type="predicted"/>